<evidence type="ECO:0000313" key="2">
    <source>
        <dbReference type="EMBL" id="KAF3599297.1"/>
    </source>
</evidence>
<comment type="caution">
    <text evidence="2">The sequence shown here is derived from an EMBL/GenBank/DDBJ whole genome shotgun (WGS) entry which is preliminary data.</text>
</comment>
<reference evidence="2" key="1">
    <citation type="submission" date="2019-12" db="EMBL/GenBank/DDBJ databases">
        <title>Genome sequencing and annotation of Brassica cretica.</title>
        <authorList>
            <person name="Studholme D.J."/>
            <person name="Sarris P."/>
        </authorList>
    </citation>
    <scope>NUCLEOTIDE SEQUENCE</scope>
    <source>
        <strain evidence="2">PFS-109/04</strain>
        <tissue evidence="2">Leaf</tissue>
    </source>
</reference>
<dbReference type="AlphaFoldDB" id="A0A8S9SF90"/>
<feature type="region of interest" description="Disordered" evidence="1">
    <location>
        <begin position="25"/>
        <end position="52"/>
    </location>
</feature>
<protein>
    <submittedName>
        <fullName evidence="2">Uncharacterized protein</fullName>
    </submittedName>
</protein>
<organism evidence="2 3">
    <name type="scientific">Brassica cretica</name>
    <name type="common">Mustard</name>
    <dbReference type="NCBI Taxonomy" id="69181"/>
    <lineage>
        <taxon>Eukaryota</taxon>
        <taxon>Viridiplantae</taxon>
        <taxon>Streptophyta</taxon>
        <taxon>Embryophyta</taxon>
        <taxon>Tracheophyta</taxon>
        <taxon>Spermatophyta</taxon>
        <taxon>Magnoliopsida</taxon>
        <taxon>eudicotyledons</taxon>
        <taxon>Gunneridae</taxon>
        <taxon>Pentapetalae</taxon>
        <taxon>rosids</taxon>
        <taxon>malvids</taxon>
        <taxon>Brassicales</taxon>
        <taxon>Brassicaceae</taxon>
        <taxon>Brassiceae</taxon>
        <taxon>Brassica</taxon>
    </lineage>
</organism>
<name>A0A8S9SF90_BRACR</name>
<feature type="compositionally biased region" description="Basic and acidic residues" evidence="1">
    <location>
        <begin position="36"/>
        <end position="45"/>
    </location>
</feature>
<evidence type="ECO:0000313" key="3">
    <source>
        <dbReference type="Proteomes" id="UP000712600"/>
    </source>
</evidence>
<evidence type="ECO:0000256" key="1">
    <source>
        <dbReference type="SAM" id="MobiDB-lite"/>
    </source>
</evidence>
<accession>A0A8S9SF90</accession>
<gene>
    <name evidence="2" type="ORF">F2Q69_00038498</name>
</gene>
<dbReference type="Proteomes" id="UP000712600">
    <property type="component" value="Unassembled WGS sequence"/>
</dbReference>
<dbReference type="EMBL" id="QGKX02000004">
    <property type="protein sequence ID" value="KAF3599297.1"/>
    <property type="molecule type" value="Genomic_DNA"/>
</dbReference>
<proteinExistence type="predicted"/>
<sequence length="52" mass="5818">MDHRFSLELTFFFGVRGLEGIVGGGSESGSGWLRIHRTERDREEETALPAPN</sequence>